<keyword evidence="1" id="KW-0862">Zinc</keyword>
<protein>
    <recommendedName>
        <fullName evidence="2">C2H2-type domain-containing protein</fullName>
    </recommendedName>
</protein>
<name>A0A6P8AMA1_PYRGI</name>
<dbReference type="SUPFAM" id="SSF57667">
    <property type="entry name" value="beta-beta-alpha zinc fingers"/>
    <property type="match status" value="1"/>
</dbReference>
<keyword evidence="3" id="KW-1185">Reference proteome</keyword>
<reference evidence="4" key="2">
    <citation type="submission" date="2019-10" db="EMBL/GenBank/DDBJ databases">
        <authorList>
            <consortium name="NCBI Genome Project"/>
        </authorList>
    </citation>
    <scope>NUCLEOTIDE SEQUENCE</scope>
    <source>
        <strain evidence="4">NI907</strain>
    </source>
</reference>
<gene>
    <name evidence="4" type="ORF">PgNI_12546</name>
</gene>
<evidence type="ECO:0000259" key="2">
    <source>
        <dbReference type="PROSITE" id="PS50157"/>
    </source>
</evidence>
<keyword evidence="1" id="KW-0479">Metal-binding</keyword>
<evidence type="ECO:0000256" key="1">
    <source>
        <dbReference type="PROSITE-ProRule" id="PRU00042"/>
    </source>
</evidence>
<dbReference type="PROSITE" id="PS00028">
    <property type="entry name" value="ZINC_FINGER_C2H2_1"/>
    <property type="match status" value="1"/>
</dbReference>
<keyword evidence="1" id="KW-0863">Zinc-finger</keyword>
<feature type="domain" description="C2H2-type" evidence="2">
    <location>
        <begin position="176"/>
        <end position="201"/>
    </location>
</feature>
<dbReference type="Proteomes" id="UP000515153">
    <property type="component" value="Unplaced"/>
</dbReference>
<reference evidence="4" key="1">
    <citation type="journal article" date="2019" name="Mol. Biol. Evol.">
        <title>Blast fungal genomes show frequent chromosomal changes, gene gains and losses, and effector gene turnover.</title>
        <authorList>
            <person name="Gomez Luciano L.B."/>
            <person name="Jason Tsai I."/>
            <person name="Chuma I."/>
            <person name="Tosa Y."/>
            <person name="Chen Y.H."/>
            <person name="Li J.Y."/>
            <person name="Li M.Y."/>
            <person name="Jade Lu M.Y."/>
            <person name="Nakayashiki H."/>
            <person name="Li W.H."/>
        </authorList>
    </citation>
    <scope>NUCLEOTIDE SEQUENCE</scope>
    <source>
        <strain evidence="4">NI907</strain>
    </source>
</reference>
<proteinExistence type="predicted"/>
<accession>A0A6P8AMA1</accession>
<evidence type="ECO:0000313" key="3">
    <source>
        <dbReference type="Proteomes" id="UP000515153"/>
    </source>
</evidence>
<dbReference type="GO" id="GO:0008270">
    <property type="term" value="F:zinc ion binding"/>
    <property type="evidence" value="ECO:0007669"/>
    <property type="project" value="UniProtKB-KW"/>
</dbReference>
<dbReference type="AlphaFoldDB" id="A0A6P8AMA1"/>
<dbReference type="PROSITE" id="PS50157">
    <property type="entry name" value="ZINC_FINGER_C2H2_2"/>
    <property type="match status" value="1"/>
</dbReference>
<dbReference type="Gene3D" id="3.30.160.60">
    <property type="entry name" value="Classic Zinc Finger"/>
    <property type="match status" value="1"/>
</dbReference>
<evidence type="ECO:0000313" key="4">
    <source>
        <dbReference type="RefSeq" id="XP_030976024.1"/>
    </source>
</evidence>
<dbReference type="RefSeq" id="XP_030976024.1">
    <property type="nucleotide sequence ID" value="XM_031132493.1"/>
</dbReference>
<dbReference type="KEGG" id="pgri:PgNI_12546"/>
<organism evidence="3 4">
    <name type="scientific">Pyricularia grisea</name>
    <name type="common">Crabgrass-specific blast fungus</name>
    <name type="synonym">Magnaporthe grisea</name>
    <dbReference type="NCBI Taxonomy" id="148305"/>
    <lineage>
        <taxon>Eukaryota</taxon>
        <taxon>Fungi</taxon>
        <taxon>Dikarya</taxon>
        <taxon>Ascomycota</taxon>
        <taxon>Pezizomycotina</taxon>
        <taxon>Sordariomycetes</taxon>
        <taxon>Sordariomycetidae</taxon>
        <taxon>Magnaporthales</taxon>
        <taxon>Pyriculariaceae</taxon>
        <taxon>Pyricularia</taxon>
    </lineage>
</organism>
<sequence>MKIRTKGYLKAMLGKENISFCPTSSSLKSRLQRRCLPTALGGLTQQYLTEIIPPHHPKRLEPLVNCNDFIRILWPLMKNRCKRYRRMTNLGLLKGIADSLKCLWKTASKAKNSPSLQLEGLPIQRRNFETHVHQHRKCPKGDCPWEGTEDEKEKKRHVWKTHRIWAAENKYSSIGGECPTCGAKFARQDYVVRHQRRKHGG</sequence>
<reference evidence="4" key="3">
    <citation type="submission" date="2025-08" db="UniProtKB">
        <authorList>
            <consortium name="RefSeq"/>
        </authorList>
    </citation>
    <scope>IDENTIFICATION</scope>
    <source>
        <strain evidence="4">NI907</strain>
    </source>
</reference>
<dbReference type="InterPro" id="IPR036236">
    <property type="entry name" value="Znf_C2H2_sf"/>
</dbReference>
<dbReference type="InterPro" id="IPR013087">
    <property type="entry name" value="Znf_C2H2_type"/>
</dbReference>
<dbReference type="SMART" id="SM00355">
    <property type="entry name" value="ZnF_C2H2"/>
    <property type="match status" value="2"/>
</dbReference>
<dbReference type="GeneID" id="41967396"/>